<comment type="similarity">
    <text evidence="1">Belongs to the short-chain dehydrogenases/reductases (SDR) family.</text>
</comment>
<dbReference type="PANTHER" id="PTHR42879">
    <property type="entry name" value="3-OXOACYL-(ACYL-CARRIER-PROTEIN) REDUCTASE"/>
    <property type="match status" value="1"/>
</dbReference>
<dbReference type="GO" id="GO:0004316">
    <property type="term" value="F:3-oxoacyl-[acyl-carrier-protein] reductase (NADPH) activity"/>
    <property type="evidence" value="ECO:0007669"/>
    <property type="project" value="UniProtKB-EC"/>
</dbReference>
<dbReference type="SUPFAM" id="SSF51735">
    <property type="entry name" value="NAD(P)-binding Rossmann-fold domains"/>
    <property type="match status" value="1"/>
</dbReference>
<dbReference type="InterPro" id="IPR050259">
    <property type="entry name" value="SDR"/>
</dbReference>
<dbReference type="PANTHER" id="PTHR42879:SF6">
    <property type="entry name" value="NADPH-DEPENDENT REDUCTASE BACG"/>
    <property type="match status" value="1"/>
</dbReference>
<dbReference type="PRINTS" id="PR00080">
    <property type="entry name" value="SDRFAMILY"/>
</dbReference>
<reference evidence="2" key="1">
    <citation type="submission" date="2018-06" db="EMBL/GenBank/DDBJ databases">
        <authorList>
            <person name="Zhirakovskaya E."/>
        </authorList>
    </citation>
    <scope>NUCLEOTIDE SEQUENCE</scope>
</reference>
<dbReference type="CDD" id="cd05344">
    <property type="entry name" value="BKR_like_SDR_like"/>
    <property type="match status" value="1"/>
</dbReference>
<dbReference type="FunFam" id="3.40.50.720:FF:000084">
    <property type="entry name" value="Short-chain dehydrogenase reductase"/>
    <property type="match status" value="1"/>
</dbReference>
<dbReference type="AlphaFoldDB" id="A0A3B0V2T0"/>
<dbReference type="EMBL" id="UOEU01000661">
    <property type="protein sequence ID" value="VAW37301.1"/>
    <property type="molecule type" value="Genomic_DNA"/>
</dbReference>
<evidence type="ECO:0000313" key="2">
    <source>
        <dbReference type="EMBL" id="VAW37301.1"/>
    </source>
</evidence>
<sequence length="252" mass="27544">MNLELKDKIAVVTGASAGLGRAIAFGLAREGAKVAISGRRQEVLEETAMDIKRETQANVLTFVGDMTQIENVAAFVNQVVDEWNTIHILVNNVGQATRGRLESLCQRDWQQTFEANLLSAVHCTSQVVPVMKMLNWGRIVNISALSGKEPAEELIASNVVKSGLISFSKTLSRELASDHILVNCVSPGLIDSPQNDRYFSCEEKDEVLTRIPLRRFGDPKEMADVVVFLCSERASYITGVNLLIDGGASHSV</sequence>
<dbReference type="InterPro" id="IPR002347">
    <property type="entry name" value="SDR_fam"/>
</dbReference>
<proteinExistence type="inferred from homology"/>
<dbReference type="PRINTS" id="PR00081">
    <property type="entry name" value="GDHRDH"/>
</dbReference>
<dbReference type="Pfam" id="PF13561">
    <property type="entry name" value="adh_short_C2"/>
    <property type="match status" value="1"/>
</dbReference>
<accession>A0A3B0V2T0</accession>
<dbReference type="EC" id="1.1.1.100" evidence="2"/>
<protein>
    <submittedName>
        <fullName evidence="2">3-oxoacyl-[acyl-carrier protein] reductase</fullName>
        <ecNumber evidence="2">1.1.1.100</ecNumber>
    </submittedName>
</protein>
<dbReference type="InterPro" id="IPR036291">
    <property type="entry name" value="NAD(P)-bd_dom_sf"/>
</dbReference>
<name>A0A3B0V2T0_9ZZZZ</name>
<dbReference type="Gene3D" id="3.40.50.720">
    <property type="entry name" value="NAD(P)-binding Rossmann-like Domain"/>
    <property type="match status" value="1"/>
</dbReference>
<gene>
    <name evidence="2" type="ORF">MNBD_CHLOROFLEXI01-746</name>
</gene>
<keyword evidence="2" id="KW-0560">Oxidoreductase</keyword>
<organism evidence="2">
    <name type="scientific">hydrothermal vent metagenome</name>
    <dbReference type="NCBI Taxonomy" id="652676"/>
    <lineage>
        <taxon>unclassified sequences</taxon>
        <taxon>metagenomes</taxon>
        <taxon>ecological metagenomes</taxon>
    </lineage>
</organism>
<evidence type="ECO:0000256" key="1">
    <source>
        <dbReference type="ARBA" id="ARBA00006484"/>
    </source>
</evidence>